<dbReference type="PANTHER" id="PTHR13292:SF0">
    <property type="entry name" value="AUTOPHAGY-RELATED PROTEIN 101"/>
    <property type="match status" value="1"/>
</dbReference>
<dbReference type="Proteomes" id="UP000601435">
    <property type="component" value="Unassembled WGS sequence"/>
</dbReference>
<dbReference type="SUPFAM" id="SSF56059">
    <property type="entry name" value="Glutathione synthetase ATP-binding domain-like"/>
    <property type="match status" value="1"/>
</dbReference>
<dbReference type="Gene3D" id="3.40.50.10320">
    <property type="entry name" value="LmbE-like"/>
    <property type="match status" value="1"/>
</dbReference>
<dbReference type="AlphaFoldDB" id="A0A812TDW3"/>
<gene>
    <name evidence="4" type="primary">ATG101</name>
    <name evidence="4" type="ORF">SNEC2469_LOCUS14824</name>
</gene>
<evidence type="ECO:0000313" key="5">
    <source>
        <dbReference type="Proteomes" id="UP000601435"/>
    </source>
</evidence>
<evidence type="ECO:0000313" key="4">
    <source>
        <dbReference type="EMBL" id="CAE7518633.1"/>
    </source>
</evidence>
<name>A0A812TDW3_9DINO</name>
<dbReference type="EMBL" id="CAJNJA010023919">
    <property type="protein sequence ID" value="CAE7518633.1"/>
    <property type="molecule type" value="Genomic_DNA"/>
</dbReference>
<accession>A0A812TDW3</accession>
<proteinExistence type="inferred from homology"/>
<organism evidence="4 5">
    <name type="scientific">Symbiodinium necroappetens</name>
    <dbReference type="NCBI Taxonomy" id="1628268"/>
    <lineage>
        <taxon>Eukaryota</taxon>
        <taxon>Sar</taxon>
        <taxon>Alveolata</taxon>
        <taxon>Dinophyceae</taxon>
        <taxon>Suessiales</taxon>
        <taxon>Symbiodiniaceae</taxon>
        <taxon>Symbiodinium</taxon>
    </lineage>
</organism>
<dbReference type="PANTHER" id="PTHR13292">
    <property type="entry name" value="AUTOPHAGY-RELATED PROTEIN 101"/>
    <property type="match status" value="1"/>
</dbReference>
<dbReference type="GO" id="GO:0019901">
    <property type="term" value="F:protein kinase binding"/>
    <property type="evidence" value="ECO:0007669"/>
    <property type="project" value="TreeGrafter"/>
</dbReference>
<dbReference type="GO" id="GO:0000407">
    <property type="term" value="C:phagophore assembly site"/>
    <property type="evidence" value="ECO:0007669"/>
    <property type="project" value="TreeGrafter"/>
</dbReference>
<comment type="similarity">
    <text evidence="1">Belongs to the ATG101 family.</text>
</comment>
<reference evidence="4" key="1">
    <citation type="submission" date="2021-02" db="EMBL/GenBank/DDBJ databases">
        <authorList>
            <person name="Dougan E. K."/>
            <person name="Rhodes N."/>
            <person name="Thang M."/>
            <person name="Chan C."/>
        </authorList>
    </citation>
    <scope>NUCLEOTIDE SEQUENCE</scope>
</reference>
<dbReference type="InterPro" id="IPR024078">
    <property type="entry name" value="LmbE-like_dom_sf"/>
</dbReference>
<keyword evidence="5" id="KW-1185">Reference proteome</keyword>
<dbReference type="SUPFAM" id="SSF102588">
    <property type="entry name" value="LmbE-like"/>
    <property type="match status" value="1"/>
</dbReference>
<dbReference type="GO" id="GO:0000045">
    <property type="term" value="P:autophagosome assembly"/>
    <property type="evidence" value="ECO:0007669"/>
    <property type="project" value="TreeGrafter"/>
</dbReference>
<keyword evidence="3" id="KW-0072">Autophagy</keyword>
<dbReference type="Pfam" id="PF07855">
    <property type="entry name" value="ATG101"/>
    <property type="match status" value="1"/>
</dbReference>
<evidence type="ECO:0000256" key="3">
    <source>
        <dbReference type="ARBA" id="ARBA00023006"/>
    </source>
</evidence>
<dbReference type="InterPro" id="IPR012445">
    <property type="entry name" value="ATG101"/>
</dbReference>
<evidence type="ECO:0000256" key="1">
    <source>
        <dbReference type="ARBA" id="ARBA00007130"/>
    </source>
</evidence>
<protein>
    <recommendedName>
        <fullName evidence="2">Autophagy-related protein 101</fullName>
    </recommendedName>
</protein>
<dbReference type="GO" id="GO:1990316">
    <property type="term" value="C:Atg1/ULK1 kinase complex"/>
    <property type="evidence" value="ECO:0007669"/>
    <property type="project" value="TreeGrafter"/>
</dbReference>
<evidence type="ECO:0000256" key="2">
    <source>
        <dbReference type="ARBA" id="ARBA00018874"/>
    </source>
</evidence>
<sequence>MLNVEEFVCPELRLAMCHVKEAIRIIMHCLVVCRSLGGTQPIDLKAVVSELFDVEYLKINDSQLVQEVERLVEKFSEILENNADKSGRAQLVFNLYTAKNRKQSIWNILVGSDEKIVFEQWRIPVAVQPLNRYLNPADNLREEANLQASASQQVQQVLHYVIARANAKVEHLPPPDKEQTAYNFDVAFLSGDGKDGGIVGARGPAWLTLGLLTCAAPLEDIGAGSLLRQGLGSSLQTIRQMPPRSYFAQQASRGVFWLGKVHGVMACAKTVLADKHVRVMGLPWDRTWLRHAVLLILSTSTAGNYQGDPCATALLLVAHRDDETFFAGEALLGRKASLPWGCRRVWWHVVVVAGRGDQSTREELNTVLNIARSHTLAARIVEEVWNYADCNVPYCYEFLDGPVPIQKRLHDILASRSWDYVVTHNEQGEYHHYQHAGLHAAVRDALQKLENPPQLLVFNPMPELNVSVSPGKARMLEAYMKTKPNSARQMTVQGLARYTEHLVPAIAFFRPGPLGVAFAHAMQGVDLPFMYDWTLMHPAGHLPPFSAKDCAVVVQEFFGNTWFNFCGRPDTAQYPDVCRALRREKDQLSSRLVALFQNFEDMAQAHEVAQVPKPLSHTPTLRCLKMQGIGSFGNVVGWEVLAEVRKPCYIVLLVLRRIMVGWKKGYQGRTYKVLRATEPRLLTGIHQEVSWDEVDPITVQPDDVVGWQIFLQTDDINSLSMHPAVPEDEADEFCIGGRGCDEAGLCAFDIKPPEVQDLRVQKVSVRVMPRRSRQQARPNPFFDVMPALNISEYVDASTTYEELMTIRQKLDHSDLGMFEDKIRLRTELLPAAGVLATPSIHLSNTDFNIAYLIEGRQSYVVKPSHMSESQNVFVMHNGMNLLRQAWGWPGTSSIEEIQAAVHQFSEQSALDWECKALVASKPGVIVEELVLAEVGGRLAVDEFKFYTVFGKVAFGEEIFSSAGTVMEIDRDGQILTNKMECPPFCVRPCYTEMVEIAEKVATHARADFLRVDVLVQGSCSGLYVSEVELFPASDFSPFLKEAVAARWREGYAV</sequence>
<dbReference type="OrthoDB" id="406870at2759"/>
<comment type="caution">
    <text evidence="4">The sequence shown here is derived from an EMBL/GenBank/DDBJ whole genome shotgun (WGS) entry which is preliminary data.</text>
</comment>